<evidence type="ECO:0000256" key="1">
    <source>
        <dbReference type="PROSITE-ProRule" id="PRU00983"/>
    </source>
</evidence>
<feature type="non-terminal residue" evidence="3">
    <location>
        <position position="1"/>
    </location>
</feature>
<evidence type="ECO:0000259" key="2">
    <source>
        <dbReference type="PROSITE" id="PS51650"/>
    </source>
</evidence>
<sequence length="344" mass="40297">IQGAKNSKSIVVSLFSYKGNFNKIIENNRQKNLDKYEIIGRVSDETSITLKKRIDMLVTLVQGKFTQENIKYVANQKIKQLTKKKPKNIQVLVRLLHSNGEFLKNCFHNSAESVKPCFSVFKTFIIAHENSPVYKEKFYIKIEEELLSQSFLYIEYRHVSVNTDKTCVFGFSFIPLGQKNKILDNDTKDLIVYCASNILDGKLNVKLSKDFIKRKDRFILSTYYNSTEYSQNEHLNLVLHWKQNSSNVIQSMKNFNQINGRILLNSFRKTLDCLFDMLEESQTTNKNLIFDCIIHVIHELTCKLKEKRNLSIQYYTKKYIGTTFRNKNSHVFLVSEIKKLFEDT</sequence>
<name>A0ABV2AP09_9EUKA</name>
<dbReference type="EMBL" id="JBDODL010001306">
    <property type="protein sequence ID" value="MES1921395.1"/>
    <property type="molecule type" value="Genomic_DNA"/>
</dbReference>
<dbReference type="InterPro" id="IPR026791">
    <property type="entry name" value="DOCK"/>
</dbReference>
<gene>
    <name evidence="3" type="primary">DOCK4</name>
    <name evidence="3" type="ORF">MHBO_002926</name>
</gene>
<organism evidence="3 4">
    <name type="scientific">Bonamia ostreae</name>
    <dbReference type="NCBI Taxonomy" id="126728"/>
    <lineage>
        <taxon>Eukaryota</taxon>
        <taxon>Sar</taxon>
        <taxon>Rhizaria</taxon>
        <taxon>Endomyxa</taxon>
        <taxon>Ascetosporea</taxon>
        <taxon>Haplosporida</taxon>
        <taxon>Bonamia</taxon>
    </lineage>
</organism>
<evidence type="ECO:0000313" key="3">
    <source>
        <dbReference type="EMBL" id="MES1921395.1"/>
    </source>
</evidence>
<dbReference type="PANTHER" id="PTHR45653">
    <property type="entry name" value="DEDICATOR OF CYTOKINESIS"/>
    <property type="match status" value="1"/>
</dbReference>
<comment type="similarity">
    <text evidence="1">Belongs to the DOCK family.</text>
</comment>
<comment type="caution">
    <text evidence="3">The sequence shown here is derived from an EMBL/GenBank/DDBJ whole genome shotgun (WGS) entry which is preliminary data.</text>
</comment>
<protein>
    <submittedName>
        <fullName evidence="3">Dedicator of cytokinesis protein 4</fullName>
    </submittedName>
</protein>
<dbReference type="InterPro" id="IPR035892">
    <property type="entry name" value="C2_domain_sf"/>
</dbReference>
<keyword evidence="4" id="KW-1185">Reference proteome</keyword>
<dbReference type="Proteomes" id="UP001439008">
    <property type="component" value="Unassembled WGS sequence"/>
</dbReference>
<evidence type="ECO:0000313" key="4">
    <source>
        <dbReference type="Proteomes" id="UP001439008"/>
    </source>
</evidence>
<feature type="non-terminal residue" evidence="3">
    <location>
        <position position="344"/>
    </location>
</feature>
<dbReference type="PANTHER" id="PTHR45653:SF10">
    <property type="entry name" value="MYOBLAST CITY, ISOFORM B"/>
    <property type="match status" value="1"/>
</dbReference>
<accession>A0ABV2AP09</accession>
<dbReference type="Gene3D" id="2.60.40.150">
    <property type="entry name" value="C2 domain"/>
    <property type="match status" value="1"/>
</dbReference>
<dbReference type="Pfam" id="PF14429">
    <property type="entry name" value="DOCK-C2"/>
    <property type="match status" value="1"/>
</dbReference>
<feature type="domain" description="C2 DOCK-type" evidence="2">
    <location>
        <begin position="53"/>
        <end position="225"/>
    </location>
</feature>
<dbReference type="InterPro" id="IPR027007">
    <property type="entry name" value="C2_DOCK-type_domain"/>
</dbReference>
<reference evidence="3 4" key="1">
    <citation type="journal article" date="2024" name="BMC Biol.">
        <title>Comparative genomics of Ascetosporea gives new insight into the evolutionary basis for animal parasitism in Rhizaria.</title>
        <authorList>
            <person name="Hiltunen Thoren M."/>
            <person name="Onut-Brannstrom I."/>
            <person name="Alfjorden A."/>
            <person name="Peckova H."/>
            <person name="Swords F."/>
            <person name="Hooper C."/>
            <person name="Holzer A.S."/>
            <person name="Bass D."/>
            <person name="Burki F."/>
        </authorList>
    </citation>
    <scope>NUCLEOTIDE SEQUENCE [LARGE SCALE GENOMIC DNA]</scope>
    <source>
        <strain evidence="3">20-A016</strain>
    </source>
</reference>
<proteinExistence type="inferred from homology"/>
<dbReference type="PROSITE" id="PS51650">
    <property type="entry name" value="C2_DOCK"/>
    <property type="match status" value="1"/>
</dbReference>